<protein>
    <submittedName>
        <fullName evidence="1">Uncharacterized protein</fullName>
    </submittedName>
</protein>
<reference evidence="1 2" key="1">
    <citation type="journal article" date="2016" name="PLoS Pathog.">
        <title>Biosynthesis of antibiotic leucinostatins in bio-control fungus Purpureocillium lilacinum and their inhibition on phytophthora revealed by genome mining.</title>
        <authorList>
            <person name="Wang G."/>
            <person name="Liu Z."/>
            <person name="Lin R."/>
            <person name="Li E."/>
            <person name="Mao Z."/>
            <person name="Ling J."/>
            <person name="Yang Y."/>
            <person name="Yin W.B."/>
            <person name="Xie B."/>
        </authorList>
    </citation>
    <scope>NUCLEOTIDE SEQUENCE [LARGE SCALE GENOMIC DNA]</scope>
    <source>
        <strain evidence="1">170</strain>
    </source>
</reference>
<organism evidence="1 2">
    <name type="scientific">Pochonia chlamydosporia 170</name>
    <dbReference type="NCBI Taxonomy" id="1380566"/>
    <lineage>
        <taxon>Eukaryota</taxon>
        <taxon>Fungi</taxon>
        <taxon>Dikarya</taxon>
        <taxon>Ascomycota</taxon>
        <taxon>Pezizomycotina</taxon>
        <taxon>Sordariomycetes</taxon>
        <taxon>Hypocreomycetidae</taxon>
        <taxon>Hypocreales</taxon>
        <taxon>Clavicipitaceae</taxon>
        <taxon>Pochonia</taxon>
    </lineage>
</organism>
<evidence type="ECO:0000313" key="1">
    <source>
        <dbReference type="EMBL" id="OAQ72920.1"/>
    </source>
</evidence>
<name>A0A179G5X1_METCM</name>
<accession>A0A179G5X1</accession>
<proteinExistence type="predicted"/>
<gene>
    <name evidence="1" type="ORF">VFPPC_00761</name>
</gene>
<dbReference type="GeneID" id="28844713"/>
<dbReference type="Proteomes" id="UP000078397">
    <property type="component" value="Unassembled WGS sequence"/>
</dbReference>
<keyword evidence="2" id="KW-1185">Reference proteome</keyword>
<dbReference type="AlphaFoldDB" id="A0A179G5X1"/>
<sequence>MFIIHAAPVSAAFSEMTGNVPKSLDMSSLWNKLCAHLQRRASHCNSSCSPLLFASPTSFPNFTLPQFMAGSWSINHRPGRQRQTPCCSTDPPVPSSVRQFLTSTLVACDVDQAEGLAKPTDALSQLAWHLLSIPLATHATRLQTSAEFNCRPPGNIQQRLMSCGVSFAKSAPVP</sequence>
<dbReference type="RefSeq" id="XP_018149003.1">
    <property type="nucleotide sequence ID" value="XM_018280719.1"/>
</dbReference>
<evidence type="ECO:0000313" key="2">
    <source>
        <dbReference type="Proteomes" id="UP000078397"/>
    </source>
</evidence>
<dbReference type="EMBL" id="LSBJ02000001">
    <property type="protein sequence ID" value="OAQ72920.1"/>
    <property type="molecule type" value="Genomic_DNA"/>
</dbReference>
<dbReference type="KEGG" id="pchm:VFPPC_00761"/>
<comment type="caution">
    <text evidence="1">The sequence shown here is derived from an EMBL/GenBank/DDBJ whole genome shotgun (WGS) entry which is preliminary data.</text>
</comment>